<protein>
    <recommendedName>
        <fullName evidence="4">AN1-type domain-containing protein</fullName>
    </recommendedName>
</protein>
<dbReference type="InterPro" id="IPR000058">
    <property type="entry name" value="Znf_AN1"/>
</dbReference>
<evidence type="ECO:0000259" key="4">
    <source>
        <dbReference type="PROSITE" id="PS51039"/>
    </source>
</evidence>
<evidence type="ECO:0000256" key="1">
    <source>
        <dbReference type="ARBA" id="ARBA00022723"/>
    </source>
</evidence>
<evidence type="ECO:0000256" key="3">
    <source>
        <dbReference type="ARBA" id="ARBA00022833"/>
    </source>
</evidence>
<dbReference type="SUPFAM" id="SSF118310">
    <property type="entry name" value="AN1-like Zinc finger"/>
    <property type="match status" value="1"/>
</dbReference>
<dbReference type="GO" id="GO:0008270">
    <property type="term" value="F:zinc ion binding"/>
    <property type="evidence" value="ECO:0007669"/>
    <property type="project" value="UniProtKB-KW"/>
</dbReference>
<dbReference type="EMBL" id="MN740194">
    <property type="protein sequence ID" value="QHT92796.1"/>
    <property type="molecule type" value="Genomic_DNA"/>
</dbReference>
<sequence>MTRYSKMNDATHCFMKTCGKKVTFMEKNTCVCSKCKHGFCTLHRLAEEHECPHNFKEDVNKEKFIKENKCVGEKLVKI</sequence>
<feature type="domain" description="AN1-type" evidence="4">
    <location>
        <begin position="7"/>
        <end position="59"/>
    </location>
</feature>
<organism evidence="5">
    <name type="scientific">viral metagenome</name>
    <dbReference type="NCBI Taxonomy" id="1070528"/>
    <lineage>
        <taxon>unclassified sequences</taxon>
        <taxon>metagenomes</taxon>
        <taxon>organismal metagenomes</taxon>
    </lineage>
</organism>
<name>A0A6C0IK38_9ZZZZ</name>
<dbReference type="SMART" id="SM00154">
    <property type="entry name" value="ZnF_AN1"/>
    <property type="match status" value="1"/>
</dbReference>
<proteinExistence type="predicted"/>
<keyword evidence="2" id="KW-0863">Zinc-finger</keyword>
<evidence type="ECO:0000256" key="2">
    <source>
        <dbReference type="ARBA" id="ARBA00022771"/>
    </source>
</evidence>
<dbReference type="AlphaFoldDB" id="A0A6C0IK38"/>
<dbReference type="InterPro" id="IPR035896">
    <property type="entry name" value="AN1-like_Znf"/>
</dbReference>
<keyword evidence="3" id="KW-0862">Zinc</keyword>
<dbReference type="Gene3D" id="4.10.1110.10">
    <property type="entry name" value="AN1-like Zinc finger"/>
    <property type="match status" value="1"/>
</dbReference>
<dbReference type="Pfam" id="PF01428">
    <property type="entry name" value="zf-AN1"/>
    <property type="match status" value="1"/>
</dbReference>
<accession>A0A6C0IK38</accession>
<reference evidence="5" key="1">
    <citation type="journal article" date="2020" name="Nature">
        <title>Giant virus diversity and host interactions through global metagenomics.</title>
        <authorList>
            <person name="Schulz F."/>
            <person name="Roux S."/>
            <person name="Paez-Espino D."/>
            <person name="Jungbluth S."/>
            <person name="Walsh D.A."/>
            <person name="Denef V.J."/>
            <person name="McMahon K.D."/>
            <person name="Konstantinidis K.T."/>
            <person name="Eloe-Fadrosh E.A."/>
            <person name="Kyrpides N.C."/>
            <person name="Woyke T."/>
        </authorList>
    </citation>
    <scope>NUCLEOTIDE SEQUENCE</scope>
    <source>
        <strain evidence="5">GVMAG-M-3300023184-89</strain>
    </source>
</reference>
<dbReference type="PROSITE" id="PS51039">
    <property type="entry name" value="ZF_AN1"/>
    <property type="match status" value="1"/>
</dbReference>
<keyword evidence="1" id="KW-0479">Metal-binding</keyword>
<evidence type="ECO:0000313" key="5">
    <source>
        <dbReference type="EMBL" id="QHT92796.1"/>
    </source>
</evidence>